<dbReference type="OrthoDB" id="1294499at2759"/>
<evidence type="ECO:0000256" key="1">
    <source>
        <dbReference type="ARBA" id="ARBA00004191"/>
    </source>
</evidence>
<dbReference type="EMBL" id="OOIL02003813">
    <property type="protein sequence ID" value="VFQ89573.1"/>
    <property type="molecule type" value="Genomic_DNA"/>
</dbReference>
<dbReference type="Gene3D" id="1.20.140.40">
    <property type="entry name" value="Invertase/pectin methylesterase inhibitor family protein"/>
    <property type="match status" value="2"/>
</dbReference>
<dbReference type="GO" id="GO:0042545">
    <property type="term" value="P:cell wall modification"/>
    <property type="evidence" value="ECO:0007669"/>
    <property type="project" value="InterPro"/>
</dbReference>
<keyword evidence="14" id="KW-0472">Membrane</keyword>
<dbReference type="GO" id="GO:0030599">
    <property type="term" value="F:pectinesterase activity"/>
    <property type="evidence" value="ECO:0007669"/>
    <property type="project" value="UniProtKB-EC"/>
</dbReference>
<dbReference type="InterPro" id="IPR006501">
    <property type="entry name" value="Pectinesterase_inhib_dom"/>
</dbReference>
<feature type="active site" evidence="13">
    <location>
        <position position="393"/>
    </location>
</feature>
<dbReference type="SMART" id="SM00856">
    <property type="entry name" value="PMEI"/>
    <property type="match status" value="2"/>
</dbReference>
<dbReference type="InterPro" id="IPR011050">
    <property type="entry name" value="Pectin_lyase_fold/virulence"/>
</dbReference>
<feature type="domain" description="Pectinesterase inhibitor" evidence="15">
    <location>
        <begin position="578"/>
        <end position="728"/>
    </location>
</feature>
<dbReference type="GO" id="GO:0004857">
    <property type="term" value="F:enzyme inhibitor activity"/>
    <property type="evidence" value="ECO:0007669"/>
    <property type="project" value="InterPro"/>
</dbReference>
<dbReference type="Pfam" id="PF01095">
    <property type="entry name" value="Pectinesterase"/>
    <property type="match status" value="2"/>
</dbReference>
<keyword evidence="6" id="KW-0134">Cell wall</keyword>
<evidence type="ECO:0000256" key="8">
    <source>
        <dbReference type="ARBA" id="ARBA00022729"/>
    </source>
</evidence>
<proteinExistence type="inferred from homology"/>
<accession>A0A484MKS1</accession>
<dbReference type="CDD" id="cd15799">
    <property type="entry name" value="PMEI-like_4"/>
    <property type="match status" value="2"/>
</dbReference>
<evidence type="ECO:0000256" key="5">
    <source>
        <dbReference type="ARBA" id="ARBA00013229"/>
    </source>
</evidence>
<evidence type="ECO:0000259" key="15">
    <source>
        <dbReference type="SMART" id="SM00856"/>
    </source>
</evidence>
<reference evidence="16 17" key="1">
    <citation type="submission" date="2018-04" db="EMBL/GenBank/DDBJ databases">
        <authorList>
            <person name="Vogel A."/>
        </authorList>
    </citation>
    <scope>NUCLEOTIDE SEQUENCE [LARGE SCALE GENOMIC DNA]</scope>
</reference>
<dbReference type="SUPFAM" id="SSF51126">
    <property type="entry name" value="Pectin lyase-like"/>
    <property type="match status" value="2"/>
</dbReference>
<keyword evidence="9" id="KW-0378">Hydrolase</keyword>
<dbReference type="InterPro" id="IPR033131">
    <property type="entry name" value="Pectinesterase_Asp_AS"/>
</dbReference>
<evidence type="ECO:0000256" key="11">
    <source>
        <dbReference type="ARBA" id="ARBA00023316"/>
    </source>
</evidence>
<evidence type="ECO:0000256" key="12">
    <source>
        <dbReference type="ARBA" id="ARBA00047928"/>
    </source>
</evidence>
<evidence type="ECO:0000256" key="6">
    <source>
        <dbReference type="ARBA" id="ARBA00022512"/>
    </source>
</evidence>
<name>A0A484MKS1_9ASTE</name>
<sequence>MEKSHQPLHNTKPSSSKPLHIILTFLCKAAVVCSLALVSVCAIPKPYYSSSTFASRVCGGAHDPPSCMAVVSETLSLSSASPAETNGLDSLKMVLHSSLKLTRDAVELLTTVNRRINNSRKGTVAVDDCVRLMDMSVDRIVDSLVALGNLSAAEAISDAHTWLSAVLTNHGMCLDGLQGPARSITEPIIKDLISRARSSLAVFVAVAQPYKRDYLRPLGGELPSWIKPKRRQLLEARPNAVKADVVVALDGSGNFKTIKEAVAAVPDNSNKRFVIYVKRGKYKEKVDIGRFKKNVMLVGDGMDATIITGNQNAADGTPTVNSATVAVFGDGFMAQDISFQNTAGPQKKQAVALLLGGDRSVINRCKMHGYQDTVWTHSGRQFYRDSYITGTVDFIFGNAPAVFQNCEIVSRKPPHGQPIAITAQGREDANDNTGITIQKCRVIPSTYLAPLKKEFKAYLGRPWKEHSRTVFMESFIDNHIDPSGWSPVRGALGLDTLFYGEYMNTGPGASTAKRVKWKGYHVLTKAAEAMPFTVAHMFQGDSWDRRKIGIAIFPSGTAVAGSVVLVSVWAVTSYNNSTPSTFTASLCGGAHDPPSCMAVVSEVLSSTGPTATNGLDVLRVILHSSTERIRDAVELLTNVNRRVNDEKLTTAVEVCVELMDVSVDMILDSMVAVGNISSAGAVSDAHTWLSGVLTNLDTCFDGLRGPARSIMEPIFNDLISKARSSLAVFVAVAPSEVNDDLRPLGGGDLPAWVKPYDRRLLEARVDAVTADAVVAQDGSGKYRTVKEAVAAVPDSSIRRFVIYVKRGAYKEKVDIGKLKKNVMLVGDGMEATIITGSLNVADGTPTFNSATVGVLGSGFMAQDIWFQNSAGPQKQQAVALLLGSDQSVINRCKIDGYQDTLFTYSLRQFYRDSYITGTVDFIFGNAAAVFQNCQIVARKPPHGQPNAITAQGRLDPNQNTGISIQKCKVIPSPDLAPVKASFRTYLGRPWKQYSRTAFLESYMDNHIDPSGWAPFRGTLWLDTLSYGEYMNTGPGAGTANRVRWKGYHVLTTAAQAMPFTVARLIQGDSWLKTTGVAYIAGL</sequence>
<dbReference type="AlphaFoldDB" id="A0A484MKS1"/>
<evidence type="ECO:0000256" key="3">
    <source>
        <dbReference type="ARBA" id="ARBA00006027"/>
    </source>
</evidence>
<comment type="similarity">
    <text evidence="4">In the C-terminal section; belongs to the pectinesterase family.</text>
</comment>
<dbReference type="InterPro" id="IPR000070">
    <property type="entry name" value="Pectinesterase_cat"/>
</dbReference>
<feature type="transmembrane region" description="Helical" evidence="14">
    <location>
        <begin position="20"/>
        <end position="43"/>
    </location>
</feature>
<evidence type="ECO:0000256" key="7">
    <source>
        <dbReference type="ARBA" id="ARBA00022525"/>
    </source>
</evidence>
<comment type="pathway">
    <text evidence="2">Glycan metabolism; pectin degradation; 2-dehydro-3-deoxy-D-gluconate from pectin: step 1/5.</text>
</comment>
<keyword evidence="7" id="KW-0964">Secreted</keyword>
<keyword evidence="14" id="KW-0812">Transmembrane</keyword>
<keyword evidence="10" id="KW-0063">Aspartyl esterase</keyword>
<dbReference type="Proteomes" id="UP000595140">
    <property type="component" value="Unassembled WGS sequence"/>
</dbReference>
<dbReference type="InterPro" id="IPR018040">
    <property type="entry name" value="Pectinesterase_Tyr_AS"/>
</dbReference>
<comment type="subcellular location">
    <subcellularLocation>
        <location evidence="1">Secreted</location>
        <location evidence="1">Cell wall</location>
    </subcellularLocation>
</comment>
<keyword evidence="17" id="KW-1185">Reference proteome</keyword>
<evidence type="ECO:0000256" key="14">
    <source>
        <dbReference type="SAM" id="Phobius"/>
    </source>
</evidence>
<dbReference type="UniPathway" id="UPA00545">
    <property type="reaction ID" value="UER00823"/>
</dbReference>
<feature type="domain" description="Pectinesterase inhibitor" evidence="15">
    <location>
        <begin position="49"/>
        <end position="202"/>
    </location>
</feature>
<evidence type="ECO:0000313" key="16">
    <source>
        <dbReference type="EMBL" id="VFQ89573.1"/>
    </source>
</evidence>
<evidence type="ECO:0000313" key="17">
    <source>
        <dbReference type="Proteomes" id="UP000595140"/>
    </source>
</evidence>
<dbReference type="InterPro" id="IPR012334">
    <property type="entry name" value="Pectin_lyas_fold"/>
</dbReference>
<dbReference type="PANTHER" id="PTHR31707">
    <property type="entry name" value="PECTINESTERASE"/>
    <property type="match status" value="1"/>
</dbReference>
<comment type="catalytic activity">
    <reaction evidence="12">
        <text>[(1-&gt;4)-alpha-D-galacturonosyl methyl ester](n) + n H2O = [(1-&gt;4)-alpha-D-galacturonosyl](n) + n methanol + n H(+)</text>
        <dbReference type="Rhea" id="RHEA:22380"/>
        <dbReference type="Rhea" id="RHEA-COMP:14570"/>
        <dbReference type="Rhea" id="RHEA-COMP:14573"/>
        <dbReference type="ChEBI" id="CHEBI:15377"/>
        <dbReference type="ChEBI" id="CHEBI:15378"/>
        <dbReference type="ChEBI" id="CHEBI:17790"/>
        <dbReference type="ChEBI" id="CHEBI:140522"/>
        <dbReference type="ChEBI" id="CHEBI:140523"/>
        <dbReference type="EC" id="3.1.1.11"/>
    </reaction>
</comment>
<evidence type="ECO:0000256" key="10">
    <source>
        <dbReference type="ARBA" id="ARBA00023085"/>
    </source>
</evidence>
<dbReference type="EC" id="3.1.1.11" evidence="5"/>
<dbReference type="FunFam" id="2.160.20.10:FF:000001">
    <property type="entry name" value="Pectinesterase"/>
    <property type="match status" value="2"/>
</dbReference>
<dbReference type="Pfam" id="PF04043">
    <property type="entry name" value="PMEI"/>
    <property type="match status" value="2"/>
</dbReference>
<organism evidence="16 17">
    <name type="scientific">Cuscuta campestris</name>
    <dbReference type="NCBI Taxonomy" id="132261"/>
    <lineage>
        <taxon>Eukaryota</taxon>
        <taxon>Viridiplantae</taxon>
        <taxon>Streptophyta</taxon>
        <taxon>Embryophyta</taxon>
        <taxon>Tracheophyta</taxon>
        <taxon>Spermatophyta</taxon>
        <taxon>Magnoliopsida</taxon>
        <taxon>eudicotyledons</taxon>
        <taxon>Gunneridae</taxon>
        <taxon>Pentapetalae</taxon>
        <taxon>asterids</taxon>
        <taxon>lamiids</taxon>
        <taxon>Solanales</taxon>
        <taxon>Convolvulaceae</taxon>
        <taxon>Cuscuteae</taxon>
        <taxon>Cuscuta</taxon>
        <taxon>Cuscuta subgen. Grammica</taxon>
        <taxon>Cuscuta sect. Cleistogrammica</taxon>
    </lineage>
</organism>
<feature type="active site" evidence="13">
    <location>
        <position position="920"/>
    </location>
</feature>
<evidence type="ECO:0000256" key="9">
    <source>
        <dbReference type="ARBA" id="ARBA00022801"/>
    </source>
</evidence>
<protein>
    <recommendedName>
        <fullName evidence="5">pectinesterase</fullName>
        <ecNumber evidence="5">3.1.1.11</ecNumber>
    </recommendedName>
</protein>
<dbReference type="PROSITE" id="PS00800">
    <property type="entry name" value="PECTINESTERASE_1"/>
    <property type="match status" value="1"/>
</dbReference>
<keyword evidence="14" id="KW-1133">Transmembrane helix</keyword>
<comment type="similarity">
    <text evidence="3">In the N-terminal section; belongs to the PMEI family.</text>
</comment>
<evidence type="ECO:0000256" key="4">
    <source>
        <dbReference type="ARBA" id="ARBA00007786"/>
    </source>
</evidence>
<dbReference type="NCBIfam" id="TIGR01614">
    <property type="entry name" value="PME_inhib"/>
    <property type="match status" value="2"/>
</dbReference>
<dbReference type="PROSITE" id="PS00503">
    <property type="entry name" value="PECTINESTERASE_2"/>
    <property type="match status" value="2"/>
</dbReference>
<dbReference type="GO" id="GO:0045490">
    <property type="term" value="P:pectin catabolic process"/>
    <property type="evidence" value="ECO:0007669"/>
    <property type="project" value="UniProtKB-UniPathway"/>
</dbReference>
<evidence type="ECO:0000256" key="2">
    <source>
        <dbReference type="ARBA" id="ARBA00005184"/>
    </source>
</evidence>
<gene>
    <name evidence="16" type="ORF">CCAM_LOCUS31349</name>
</gene>
<evidence type="ECO:0000256" key="13">
    <source>
        <dbReference type="PROSITE-ProRule" id="PRU10040"/>
    </source>
</evidence>
<keyword evidence="11" id="KW-0961">Cell wall biogenesis/degradation</keyword>
<keyword evidence="8" id="KW-0732">Signal</keyword>
<dbReference type="SUPFAM" id="SSF101148">
    <property type="entry name" value="Plant invertase/pectin methylesterase inhibitor"/>
    <property type="match status" value="2"/>
</dbReference>
<dbReference type="InterPro" id="IPR035513">
    <property type="entry name" value="Invertase/methylesterase_inhib"/>
</dbReference>
<dbReference type="Gene3D" id="2.160.20.10">
    <property type="entry name" value="Single-stranded right-handed beta-helix, Pectin lyase-like"/>
    <property type="match status" value="2"/>
</dbReference>